<evidence type="ECO:0000313" key="2">
    <source>
        <dbReference type="Proteomes" id="UP000295087"/>
    </source>
</evidence>
<dbReference type="Proteomes" id="UP000295087">
    <property type="component" value="Unassembled WGS sequence"/>
</dbReference>
<accession>A0A4R6NX36</accession>
<comment type="caution">
    <text evidence="1">The sequence shown here is derived from an EMBL/GenBank/DDBJ whole genome shotgun (WGS) entry which is preliminary data.</text>
</comment>
<reference evidence="1 2" key="1">
    <citation type="submission" date="2019-03" db="EMBL/GenBank/DDBJ databases">
        <title>Genomic Encyclopedia of Type Strains, Phase IV (KMG-IV): sequencing the most valuable type-strain genomes for metagenomic binning, comparative biology and taxonomic classification.</title>
        <authorList>
            <person name="Goeker M."/>
        </authorList>
    </citation>
    <scope>NUCLEOTIDE SEQUENCE [LARGE SCALE GENOMIC DNA]</scope>
    <source>
        <strain evidence="1 2">DSM 44496</strain>
    </source>
</reference>
<sequence length="215" mass="23267">MQCLSSNSLGVHVAPIDQSRMCRAWVGEGRASSRRNGGVVLQAVESRHQRGTAMRASHVGSSREAAGPGFWHLKRVDGIVVEKLEGSHPQLKNLLVDLDRRHRLRDSVFAAPHRLAEVGDRYSVRLLAVRAGRLEGLVRQSHTRAFGPGRCAGTGPGRRCGVGRGIRRACLHGGCGRGDGRRGFGPGEPVGPESFLRKARVRLGRGQCVALRLPL</sequence>
<dbReference type="AlphaFoldDB" id="A0A4R6NX36"/>
<keyword evidence="2" id="KW-1185">Reference proteome</keyword>
<dbReference type="EMBL" id="SNXK01000017">
    <property type="protein sequence ID" value="TDP28415.1"/>
    <property type="molecule type" value="Genomic_DNA"/>
</dbReference>
<protein>
    <submittedName>
        <fullName evidence="1">Uncharacterized protein</fullName>
    </submittedName>
</protein>
<organism evidence="1 2">
    <name type="scientific">Nocardia ignorata</name>
    <dbReference type="NCBI Taxonomy" id="145285"/>
    <lineage>
        <taxon>Bacteria</taxon>
        <taxon>Bacillati</taxon>
        <taxon>Actinomycetota</taxon>
        <taxon>Actinomycetes</taxon>
        <taxon>Mycobacteriales</taxon>
        <taxon>Nocardiaceae</taxon>
        <taxon>Nocardia</taxon>
    </lineage>
</organism>
<proteinExistence type="predicted"/>
<gene>
    <name evidence="1" type="ORF">DFR75_11728</name>
</gene>
<name>A0A4R6NX36_NOCIG</name>
<evidence type="ECO:0000313" key="1">
    <source>
        <dbReference type="EMBL" id="TDP28415.1"/>
    </source>
</evidence>